<evidence type="ECO:0000313" key="1">
    <source>
        <dbReference type="EMBL" id="KAG9185800.1"/>
    </source>
</evidence>
<evidence type="ECO:0000313" key="2">
    <source>
        <dbReference type="Proteomes" id="UP001199106"/>
    </source>
</evidence>
<comment type="caution">
    <text evidence="1">The sequence shown here is derived from an EMBL/GenBank/DDBJ whole genome shotgun (WGS) entry which is preliminary data.</text>
</comment>
<dbReference type="EMBL" id="JAANER010000010">
    <property type="protein sequence ID" value="KAG9185800.1"/>
    <property type="molecule type" value="Genomic_DNA"/>
</dbReference>
<gene>
    <name evidence="1" type="ORF">G6011_07131</name>
</gene>
<dbReference type="Proteomes" id="UP001199106">
    <property type="component" value="Unassembled WGS sequence"/>
</dbReference>
<accession>A0AAD4F9H0</accession>
<reference evidence="1" key="1">
    <citation type="submission" date="2021-07" db="EMBL/GenBank/DDBJ databases">
        <title>Genome Resource of American Ginseng Black Spot Pathogen Alternaria panax.</title>
        <authorList>
            <person name="Qiu C."/>
            <person name="Wang W."/>
            <person name="Liu Z."/>
        </authorList>
    </citation>
    <scope>NUCLEOTIDE SEQUENCE</scope>
    <source>
        <strain evidence="1">BNCC115425</strain>
    </source>
</reference>
<name>A0AAD4F9H0_9PLEO</name>
<keyword evidence="2" id="KW-1185">Reference proteome</keyword>
<protein>
    <submittedName>
        <fullName evidence="1">Uncharacterized protein</fullName>
    </submittedName>
</protein>
<dbReference type="AlphaFoldDB" id="A0AAD4F9H0"/>
<proteinExistence type="predicted"/>
<organism evidence="1 2">
    <name type="scientific">Alternaria panax</name>
    <dbReference type="NCBI Taxonomy" id="48097"/>
    <lineage>
        <taxon>Eukaryota</taxon>
        <taxon>Fungi</taxon>
        <taxon>Dikarya</taxon>
        <taxon>Ascomycota</taxon>
        <taxon>Pezizomycotina</taxon>
        <taxon>Dothideomycetes</taxon>
        <taxon>Pleosporomycetidae</taxon>
        <taxon>Pleosporales</taxon>
        <taxon>Pleosporineae</taxon>
        <taxon>Pleosporaceae</taxon>
        <taxon>Alternaria</taxon>
        <taxon>Alternaria sect. Panax</taxon>
    </lineage>
</organism>
<sequence length="149" mass="17441">MFLYDYAALQAPSQLLIRSEYWPLWLEHATFIIDWHSTRAFLEAFYPGESEYGSGPKKLILQYDQVHDYTFRQPTNIIRLVRLGLSFTGLQTRFFKDGESNDQDDAGRTITDLIQFGCINHDDRQQETAVVAEVKRKWGRAIQERMVMS</sequence>